<evidence type="ECO:0000256" key="4">
    <source>
        <dbReference type="PIRSR" id="PIRSR603782-2"/>
    </source>
</evidence>
<keyword evidence="4" id="KW-1015">Disulfide bond</keyword>
<organism evidence="6 7">
    <name type="scientific">Plasticicumulans acidivorans</name>
    <dbReference type="NCBI Taxonomy" id="886464"/>
    <lineage>
        <taxon>Bacteria</taxon>
        <taxon>Pseudomonadati</taxon>
        <taxon>Pseudomonadota</taxon>
        <taxon>Gammaproteobacteria</taxon>
        <taxon>Candidatus Competibacteraceae</taxon>
        <taxon>Plasticicumulans</taxon>
    </lineage>
</organism>
<gene>
    <name evidence="6" type="ORF">C7443_101310</name>
</gene>
<proteinExistence type="inferred from homology"/>
<dbReference type="PANTHER" id="PTHR12151:SF25">
    <property type="entry name" value="LINALOOL DEHYDRATASE_ISOMERASE DOMAIN-CONTAINING PROTEIN"/>
    <property type="match status" value="1"/>
</dbReference>
<dbReference type="FunFam" id="3.40.30.10:FF:000013">
    <property type="entry name" value="Blast:Protein SCO1 homolog, mitochondrial"/>
    <property type="match status" value="1"/>
</dbReference>
<dbReference type="EMBL" id="QGTJ01000001">
    <property type="protein sequence ID" value="PWV65825.1"/>
    <property type="molecule type" value="Genomic_DNA"/>
</dbReference>
<comment type="caution">
    <text evidence="6">The sequence shown here is derived from an EMBL/GenBank/DDBJ whole genome shotgun (WGS) entry which is preliminary data.</text>
</comment>
<dbReference type="Gene3D" id="3.40.30.10">
    <property type="entry name" value="Glutaredoxin"/>
    <property type="match status" value="1"/>
</dbReference>
<evidence type="ECO:0000256" key="1">
    <source>
        <dbReference type="ARBA" id="ARBA00010996"/>
    </source>
</evidence>
<dbReference type="GO" id="GO:0046872">
    <property type="term" value="F:metal ion binding"/>
    <property type="evidence" value="ECO:0007669"/>
    <property type="project" value="UniProtKB-KW"/>
</dbReference>
<feature type="binding site" evidence="3">
    <location>
        <position position="80"/>
    </location>
    <ligand>
        <name>Cu cation</name>
        <dbReference type="ChEBI" id="CHEBI:23378"/>
    </ligand>
</feature>
<keyword evidence="2 3" id="KW-0186">Copper</keyword>
<dbReference type="AlphaFoldDB" id="A0A317N005"/>
<evidence type="ECO:0000256" key="2">
    <source>
        <dbReference type="ARBA" id="ARBA00023008"/>
    </source>
</evidence>
<dbReference type="OrthoDB" id="9790194at2"/>
<comment type="similarity">
    <text evidence="1">Belongs to the SCO1/2 family.</text>
</comment>
<sequence length="212" mass="23568">MARARLIAITLAGVAALAAGLWIGQGLSGSQEPPPQVQGFVMSERPPVVPFTLTDQDGKPFGPERWRGHWSLLYFGYTYCPDVCPTALTELAQLQKALRERNAEGDLHYWMVSVDPQRDSPQRLKTYVHFFSPSFEGATGSEAELKKLMYQFGVVAMRAPGGGEDSYTIDHSSTFTLIDPEGRLIAIFTPPHDPETMLPQLLAVQAYYQHIR</sequence>
<feature type="disulfide bond" description="Redox-active" evidence="4">
    <location>
        <begin position="80"/>
        <end position="84"/>
    </location>
</feature>
<dbReference type="PROSITE" id="PS51352">
    <property type="entry name" value="THIOREDOXIN_2"/>
    <property type="match status" value="1"/>
</dbReference>
<evidence type="ECO:0000313" key="6">
    <source>
        <dbReference type="EMBL" id="PWV65825.1"/>
    </source>
</evidence>
<feature type="binding site" evidence="3">
    <location>
        <position position="171"/>
    </location>
    <ligand>
        <name>Cu cation</name>
        <dbReference type="ChEBI" id="CHEBI:23378"/>
    </ligand>
</feature>
<feature type="domain" description="Thioredoxin" evidence="5">
    <location>
        <begin position="42"/>
        <end position="206"/>
    </location>
</feature>
<reference evidence="6 7" key="1">
    <citation type="submission" date="2018-05" db="EMBL/GenBank/DDBJ databases">
        <title>Genomic Encyclopedia of Type Strains, Phase IV (KMG-IV): sequencing the most valuable type-strain genomes for metagenomic binning, comparative biology and taxonomic classification.</title>
        <authorList>
            <person name="Goeker M."/>
        </authorList>
    </citation>
    <scope>NUCLEOTIDE SEQUENCE [LARGE SCALE GENOMIC DNA]</scope>
    <source>
        <strain evidence="6 7">DSM 23606</strain>
    </source>
</reference>
<dbReference type="InterPro" id="IPR003782">
    <property type="entry name" value="SCO1/SenC"/>
</dbReference>
<dbReference type="Pfam" id="PF02630">
    <property type="entry name" value="SCO1-SenC"/>
    <property type="match status" value="1"/>
</dbReference>
<name>A0A317N005_9GAMM</name>
<dbReference type="SUPFAM" id="SSF52833">
    <property type="entry name" value="Thioredoxin-like"/>
    <property type="match status" value="1"/>
</dbReference>
<dbReference type="CDD" id="cd02968">
    <property type="entry name" value="SCO"/>
    <property type="match status" value="1"/>
</dbReference>
<evidence type="ECO:0000256" key="3">
    <source>
        <dbReference type="PIRSR" id="PIRSR603782-1"/>
    </source>
</evidence>
<dbReference type="InterPro" id="IPR013766">
    <property type="entry name" value="Thioredoxin_domain"/>
</dbReference>
<feature type="binding site" evidence="3">
    <location>
        <position position="84"/>
    </location>
    <ligand>
        <name>Cu cation</name>
        <dbReference type="ChEBI" id="CHEBI:23378"/>
    </ligand>
</feature>
<dbReference type="InterPro" id="IPR036249">
    <property type="entry name" value="Thioredoxin-like_sf"/>
</dbReference>
<protein>
    <submittedName>
        <fullName evidence="6">Protein SCO1/2</fullName>
    </submittedName>
</protein>
<keyword evidence="3" id="KW-0479">Metal-binding</keyword>
<evidence type="ECO:0000313" key="7">
    <source>
        <dbReference type="Proteomes" id="UP000246569"/>
    </source>
</evidence>
<keyword evidence="7" id="KW-1185">Reference proteome</keyword>
<evidence type="ECO:0000259" key="5">
    <source>
        <dbReference type="PROSITE" id="PS51352"/>
    </source>
</evidence>
<dbReference type="RefSeq" id="WP_110016815.1">
    <property type="nucleotide sequence ID" value="NZ_QGTJ01000001.1"/>
</dbReference>
<dbReference type="PANTHER" id="PTHR12151">
    <property type="entry name" value="ELECTRON TRANSPORT PROTIN SCO1/SENC FAMILY MEMBER"/>
    <property type="match status" value="1"/>
</dbReference>
<accession>A0A317N005</accession>
<dbReference type="Proteomes" id="UP000246569">
    <property type="component" value="Unassembled WGS sequence"/>
</dbReference>